<evidence type="ECO:0008006" key="4">
    <source>
        <dbReference type="Google" id="ProtNLM"/>
    </source>
</evidence>
<dbReference type="InterPro" id="IPR033228">
    <property type="entry name" value="SZT2"/>
</dbReference>
<feature type="compositionally biased region" description="Basic and acidic residues" evidence="1">
    <location>
        <begin position="598"/>
        <end position="610"/>
    </location>
</feature>
<dbReference type="GO" id="GO:0005777">
    <property type="term" value="C:peroxisome"/>
    <property type="evidence" value="ECO:0007669"/>
    <property type="project" value="InterPro"/>
</dbReference>
<feature type="region of interest" description="Disordered" evidence="1">
    <location>
        <begin position="571"/>
        <end position="610"/>
    </location>
</feature>
<sequence>MIIVYICADENFNGQIDIVKNHFNFGQFRCPVVWSTRFSLHPRLQHSTSMLLLGVQVLHTVLDKFSVRNRRNMFVYKDCNSSVFYLRFYENSSRLHQNNNMAGSLQYDSDDEDSISRCSSATSTTATVSSSINPPSYTNFPRKFSEDNPGTRSNYGYWGDTDSKDIEDLTLRVHGISPVSNEICIDLVEVLQNRLNDAVLEVLTTMLYRNPLCKLYPDDIRYIQPYNSQPDFTMKLSLPIETKITKSFSHNLKRSAAALLLYPPKYGIRYHRFYCSYDALENPVKPIIRSFFMYNQSSGVTSGASGMRSSSGNRGLACVVFDIYSNEYNSRSGSVDDNSCDYPIDSELFKRRVLTKCIENSAKSNVYYSGYVNVFVWRRGRINTEVLQTKLNSTITHSLWDIYMERFLWEQPIIIEKTSEVYVNPLCIHYLAKWIAFGAQISAPLAVHSRIDREININHVLREFKTHLSWLESSTSNNLTISERYFYVPYTQYHKSSDECVGGNPFINLLDPFQLEQRQDITSTNNPMFYEWKIPDNELVFIKTEPQVVCPPSVASVLIIVSVTSTMKTKQKQHTQLHNRNIDEELSDSDTDNGVVPEVEKKSNHSEDDFMKMIEIDNDQSSMTLKDHDDDISENNSVKENTALMVIDSNKYEKKKQPTNNSNIKIVKLLMLAVSEQSIQTLSYNYPNSSDQSTTIQCLSRWLEWRHSIFTSSIYHMLGLTNHGISCDSGIVKSRSTKSDLNLLLDYKSYVTAIGANESTTIIDNNSVTFDKYSRKSNSRTKQTNENDTEDKKNKSIQYTKDFQDSFLEQLVRNTKQQHKLDAQKKVLYDMWIQSDAIITKENLRIFFNHSRVIHYCLTPLLFLPRWRLELSATRDNGMDSKKIKHFPSLPPPHWHKRLCAQLTTAYAQFIETSPVFNGFQLVHIGKQRGNYDCKKMEKDNIKSTICYFKKSIPGVTGGLLLLETGVCPPFYFIKLCSIERERLTNQLEIYDNKYLPLHSLLDQSETIIRNMHLHSFTYDFHVKILSDRLTRLVKKQKVAKKKNYSRDLSELLEQSSTQGIENKSENDRTKNSISRFLDDFLKYYTLPPIYSCSLVLAGFIKHSQIPVTGIQLYKYLLESCLEDCDGMAVIKIYDNALLDGDDVGSLFDEDDKEYSEFLKSQNYYGNDLTDFILVHHMTGSDIQQRQELEMKSKNYTKLGLEYTNSEIEVCGLYDATLIITLSSVEKLFLEVSNEIHLSYYVLLTNNENDNLEKKDLALLKTDYNVHQRHNSTLMHPYVRGFNESSSLSNSVPSDSLGNAVVSYSATFLENFKDNKQPENVSNLKHNYQKSNKDELNNHCQQRIKKTNLIKFYEKKSTELVAYTIDTAANHCRIHLLWQSFSIQSDHKKLGTTTNNTFSIDELKMLVNKSGLVEPLAAYDSRLKGLIEELCKIPQWFSSFHKLISGQTYLSSSTSTPPPPPPTTITTTRCRIYNHYNSDRQYLVILPYSSEVQINVFIVLDNGGDPTDNIATSSNSLINIVFKRNKKSSEEVNMLVETVVKAMCYQMWRAAASANCKDARSK</sequence>
<reference evidence="2 3" key="1">
    <citation type="submission" date="2019-08" db="EMBL/GenBank/DDBJ databases">
        <authorList>
            <person name="Alioto T."/>
            <person name="Alioto T."/>
            <person name="Gomez Garrido J."/>
        </authorList>
    </citation>
    <scope>NUCLEOTIDE SEQUENCE [LARGE SCALE GENOMIC DNA]</scope>
</reference>
<accession>A0A5E4MFP6</accession>
<organism evidence="2 3">
    <name type="scientific">Cinara cedri</name>
    <dbReference type="NCBI Taxonomy" id="506608"/>
    <lineage>
        <taxon>Eukaryota</taxon>
        <taxon>Metazoa</taxon>
        <taxon>Ecdysozoa</taxon>
        <taxon>Arthropoda</taxon>
        <taxon>Hexapoda</taxon>
        <taxon>Insecta</taxon>
        <taxon>Pterygota</taxon>
        <taxon>Neoptera</taxon>
        <taxon>Paraneoptera</taxon>
        <taxon>Hemiptera</taxon>
        <taxon>Sternorrhyncha</taxon>
        <taxon>Aphidomorpha</taxon>
        <taxon>Aphidoidea</taxon>
        <taxon>Aphididae</taxon>
        <taxon>Lachninae</taxon>
        <taxon>Cinara</taxon>
    </lineage>
</organism>
<dbReference type="Proteomes" id="UP000325440">
    <property type="component" value="Unassembled WGS sequence"/>
</dbReference>
<evidence type="ECO:0000256" key="1">
    <source>
        <dbReference type="SAM" id="MobiDB-lite"/>
    </source>
</evidence>
<dbReference type="PANTHER" id="PTHR14918:SF3">
    <property type="entry name" value="KICSTOR COMPLEX PROTEIN SZT2"/>
    <property type="match status" value="1"/>
</dbReference>
<proteinExistence type="predicted"/>
<evidence type="ECO:0000313" key="2">
    <source>
        <dbReference type="EMBL" id="VVC31045.1"/>
    </source>
</evidence>
<feature type="region of interest" description="Disordered" evidence="1">
    <location>
        <begin position="774"/>
        <end position="795"/>
    </location>
</feature>
<dbReference type="EMBL" id="CABPRJ010000565">
    <property type="protein sequence ID" value="VVC31045.1"/>
    <property type="molecule type" value="Genomic_DNA"/>
</dbReference>
<evidence type="ECO:0000313" key="3">
    <source>
        <dbReference type="Proteomes" id="UP000325440"/>
    </source>
</evidence>
<keyword evidence="3" id="KW-1185">Reference proteome</keyword>
<dbReference type="PANTHER" id="PTHR14918">
    <property type="entry name" value="KICSTOR COMPLEX PROTEIN SZT2"/>
    <property type="match status" value="1"/>
</dbReference>
<protein>
    <recommendedName>
        <fullName evidence="4">KICSTOR complex protein SZT2</fullName>
    </recommendedName>
</protein>
<name>A0A5E4MFP6_9HEMI</name>
<gene>
    <name evidence="2" type="ORF">CINCED_3A015141</name>
</gene>
<dbReference type="OrthoDB" id="43547at2759"/>